<organism evidence="2 3">
    <name type="scientific">Austropuccinia psidii MF-1</name>
    <dbReference type="NCBI Taxonomy" id="1389203"/>
    <lineage>
        <taxon>Eukaryota</taxon>
        <taxon>Fungi</taxon>
        <taxon>Dikarya</taxon>
        <taxon>Basidiomycota</taxon>
        <taxon>Pucciniomycotina</taxon>
        <taxon>Pucciniomycetes</taxon>
        <taxon>Pucciniales</taxon>
        <taxon>Sphaerophragmiaceae</taxon>
        <taxon>Austropuccinia</taxon>
    </lineage>
</organism>
<feature type="compositionally biased region" description="Basic and acidic residues" evidence="1">
    <location>
        <begin position="42"/>
        <end position="56"/>
    </location>
</feature>
<evidence type="ECO:0000313" key="3">
    <source>
        <dbReference type="Proteomes" id="UP000765509"/>
    </source>
</evidence>
<protein>
    <submittedName>
        <fullName evidence="2">Uncharacterized protein</fullName>
    </submittedName>
</protein>
<accession>A0A9Q3JVT9</accession>
<keyword evidence="3" id="KW-1185">Reference proteome</keyword>
<gene>
    <name evidence="2" type="ORF">O181_108994</name>
</gene>
<reference evidence="2" key="1">
    <citation type="submission" date="2021-03" db="EMBL/GenBank/DDBJ databases">
        <title>Draft genome sequence of rust myrtle Austropuccinia psidii MF-1, a brazilian biotype.</title>
        <authorList>
            <person name="Quecine M.C."/>
            <person name="Pachon D.M.R."/>
            <person name="Bonatelli M.L."/>
            <person name="Correr F.H."/>
            <person name="Franceschini L.M."/>
            <person name="Leite T.F."/>
            <person name="Margarido G.R.A."/>
            <person name="Almeida C.A."/>
            <person name="Ferrarezi J.A."/>
            <person name="Labate C.A."/>
        </authorList>
    </citation>
    <scope>NUCLEOTIDE SEQUENCE</scope>
    <source>
        <strain evidence="2">MF-1</strain>
    </source>
</reference>
<sequence>MAILGPAEFVPSEDEVLSEDENGDNVSLTQSDIEDFSGHISRKGDSIDDSNRKEDIQSPAHHLGESEGSTESCFIEISNREGIAHLRRPSGKAGAKNKENLEANGKLAD</sequence>
<proteinExistence type="predicted"/>
<feature type="region of interest" description="Disordered" evidence="1">
    <location>
        <begin position="85"/>
        <end position="109"/>
    </location>
</feature>
<evidence type="ECO:0000256" key="1">
    <source>
        <dbReference type="SAM" id="MobiDB-lite"/>
    </source>
</evidence>
<dbReference type="EMBL" id="AVOT02084079">
    <property type="protein sequence ID" value="MBW0569279.1"/>
    <property type="molecule type" value="Genomic_DNA"/>
</dbReference>
<evidence type="ECO:0000313" key="2">
    <source>
        <dbReference type="EMBL" id="MBW0569279.1"/>
    </source>
</evidence>
<name>A0A9Q3JVT9_9BASI</name>
<dbReference type="AlphaFoldDB" id="A0A9Q3JVT9"/>
<feature type="region of interest" description="Disordered" evidence="1">
    <location>
        <begin position="1"/>
        <end position="73"/>
    </location>
</feature>
<comment type="caution">
    <text evidence="2">The sequence shown here is derived from an EMBL/GenBank/DDBJ whole genome shotgun (WGS) entry which is preliminary data.</text>
</comment>
<feature type="compositionally biased region" description="Acidic residues" evidence="1">
    <location>
        <begin position="11"/>
        <end position="23"/>
    </location>
</feature>
<dbReference type="Proteomes" id="UP000765509">
    <property type="component" value="Unassembled WGS sequence"/>
</dbReference>